<feature type="signal peptide" evidence="1">
    <location>
        <begin position="1"/>
        <end position="26"/>
    </location>
</feature>
<evidence type="ECO:0000313" key="2">
    <source>
        <dbReference type="EMBL" id="MCV9388654.1"/>
    </source>
</evidence>
<protein>
    <submittedName>
        <fullName evidence="2">Uncharacterized protein</fullName>
    </submittedName>
</protein>
<dbReference type="PROSITE" id="PS51257">
    <property type="entry name" value="PROKAR_LIPOPROTEIN"/>
    <property type="match status" value="1"/>
</dbReference>
<evidence type="ECO:0000313" key="3">
    <source>
        <dbReference type="Proteomes" id="UP001300692"/>
    </source>
</evidence>
<reference evidence="2 3" key="1">
    <citation type="submission" date="2022-10" db="EMBL/GenBank/DDBJ databases">
        <title>Comparative genomics and taxonomic characterization of three novel marine species of genus Reichenbachiella exhibiting antioxidant and polysaccharide degradation activities.</title>
        <authorList>
            <person name="Muhammad N."/>
            <person name="Lee Y.-J."/>
            <person name="Ko J."/>
            <person name="Kim S.-G."/>
        </authorList>
    </citation>
    <scope>NUCLEOTIDE SEQUENCE [LARGE SCALE GENOMIC DNA]</scope>
    <source>
        <strain evidence="2 3">ABR2-5</strain>
    </source>
</reference>
<feature type="chain" id="PRO_5045249207" evidence="1">
    <location>
        <begin position="27"/>
        <end position="182"/>
    </location>
</feature>
<sequence length="182" mass="20742">MKFNQFKSRFLPLTFFALLLIGVSCSETHQLKTKQAVFEESLFLKYELVKYKLVKLTSMSRNPSIEGLNSRFRYANLPDSSYQGQIVIIDANKNDKFEYDSMDFVGLTSFDKKLRLEPISSIQSNRPVIVRIGGKNFEVTFDEKGEQITLTESSKEYDLAFPYQLPSEGAKALSEAGLLHSN</sequence>
<dbReference type="RefSeq" id="WP_264139539.1">
    <property type="nucleotide sequence ID" value="NZ_JAOYOD010000001.1"/>
</dbReference>
<name>A0ABT3CYQ2_9BACT</name>
<organism evidence="2 3">
    <name type="scientific">Reichenbachiella ulvae</name>
    <dbReference type="NCBI Taxonomy" id="2980104"/>
    <lineage>
        <taxon>Bacteria</taxon>
        <taxon>Pseudomonadati</taxon>
        <taxon>Bacteroidota</taxon>
        <taxon>Cytophagia</taxon>
        <taxon>Cytophagales</taxon>
        <taxon>Reichenbachiellaceae</taxon>
        <taxon>Reichenbachiella</taxon>
    </lineage>
</organism>
<proteinExistence type="predicted"/>
<comment type="caution">
    <text evidence="2">The sequence shown here is derived from an EMBL/GenBank/DDBJ whole genome shotgun (WGS) entry which is preliminary data.</text>
</comment>
<keyword evidence="3" id="KW-1185">Reference proteome</keyword>
<dbReference type="Proteomes" id="UP001300692">
    <property type="component" value="Unassembled WGS sequence"/>
</dbReference>
<accession>A0ABT3CYQ2</accession>
<gene>
    <name evidence="2" type="ORF">N7U62_18350</name>
</gene>
<dbReference type="EMBL" id="JAOYOD010000001">
    <property type="protein sequence ID" value="MCV9388654.1"/>
    <property type="molecule type" value="Genomic_DNA"/>
</dbReference>
<evidence type="ECO:0000256" key="1">
    <source>
        <dbReference type="SAM" id="SignalP"/>
    </source>
</evidence>
<keyword evidence="1" id="KW-0732">Signal</keyword>